<gene>
    <name evidence="3" type="ORF">CP968_31195</name>
    <name evidence="2" type="ORF">GCM10010371_55840</name>
</gene>
<evidence type="ECO:0000313" key="2">
    <source>
        <dbReference type="EMBL" id="GGZ88829.1"/>
    </source>
</evidence>
<keyword evidence="1" id="KW-0472">Membrane</keyword>
<accession>A0A5P2US31</accession>
<proteinExistence type="predicted"/>
<organism evidence="3 4">
    <name type="scientific">Streptomyces subrutilus</name>
    <dbReference type="NCBI Taxonomy" id="36818"/>
    <lineage>
        <taxon>Bacteria</taxon>
        <taxon>Bacillati</taxon>
        <taxon>Actinomycetota</taxon>
        <taxon>Actinomycetes</taxon>
        <taxon>Kitasatosporales</taxon>
        <taxon>Streptomycetaceae</taxon>
        <taxon>Streptomyces</taxon>
    </lineage>
</organism>
<dbReference type="AlphaFoldDB" id="A0A5P2US31"/>
<dbReference type="Proteomes" id="UP000326831">
    <property type="component" value="Chromosome"/>
</dbReference>
<evidence type="ECO:0000313" key="4">
    <source>
        <dbReference type="Proteomes" id="UP000326831"/>
    </source>
</evidence>
<dbReference type="Proteomes" id="UP000634660">
    <property type="component" value="Unassembled WGS sequence"/>
</dbReference>
<name>A0A5P2US31_9ACTN</name>
<protein>
    <submittedName>
        <fullName evidence="3">Uncharacterized protein</fullName>
    </submittedName>
</protein>
<keyword evidence="4" id="KW-1185">Reference proteome</keyword>
<evidence type="ECO:0000313" key="3">
    <source>
        <dbReference type="EMBL" id="QEU82146.1"/>
    </source>
</evidence>
<reference evidence="2" key="1">
    <citation type="journal article" date="2014" name="Int. J. Syst. Evol. Microbiol.">
        <title>Complete genome sequence of Corynebacterium casei LMG S-19264T (=DSM 44701T), isolated from a smear-ripened cheese.</title>
        <authorList>
            <consortium name="US DOE Joint Genome Institute (JGI-PGF)"/>
            <person name="Walter F."/>
            <person name="Albersmeier A."/>
            <person name="Kalinowski J."/>
            <person name="Ruckert C."/>
        </authorList>
    </citation>
    <scope>NUCLEOTIDE SEQUENCE</scope>
    <source>
        <strain evidence="2">JCM 4834</strain>
    </source>
</reference>
<dbReference type="OrthoDB" id="4335825at2"/>
<sequence length="180" mass="18377">MTPRPAARIHLMITFVLVSCGTVAGACLGLLLSGRSTALLLAGVAGLGAGAGALSSRRHVLTLLRPDPGRAPAPGPRPSRAAAAARGDGYAEGLADGVLVCVATYRAAVFPLTPDGVSGQERRARRDLAYRVAAHDGLPHPVQVSAAAALEAIDQGLDAERAEAAMRDLGLTVFGSRRGR</sequence>
<feature type="transmembrane region" description="Helical" evidence="1">
    <location>
        <begin position="12"/>
        <end position="32"/>
    </location>
</feature>
<evidence type="ECO:0000256" key="1">
    <source>
        <dbReference type="SAM" id="Phobius"/>
    </source>
</evidence>
<reference evidence="2" key="3">
    <citation type="submission" date="2020-09" db="EMBL/GenBank/DDBJ databases">
        <authorList>
            <person name="Sun Q."/>
            <person name="Ohkuma M."/>
        </authorList>
    </citation>
    <scope>NUCLEOTIDE SEQUENCE</scope>
    <source>
        <strain evidence="2">JCM 4834</strain>
    </source>
</reference>
<dbReference type="PROSITE" id="PS51257">
    <property type="entry name" value="PROKAR_LIPOPROTEIN"/>
    <property type="match status" value="1"/>
</dbReference>
<dbReference type="EMBL" id="CP023701">
    <property type="protein sequence ID" value="QEU82146.1"/>
    <property type="molecule type" value="Genomic_DNA"/>
</dbReference>
<dbReference type="KEGG" id="ssub:CP968_31195"/>
<keyword evidence="1" id="KW-0812">Transmembrane</keyword>
<reference evidence="3 4" key="2">
    <citation type="submission" date="2017-09" db="EMBL/GenBank/DDBJ databases">
        <authorList>
            <person name="Lee N."/>
            <person name="Cho B.-K."/>
        </authorList>
    </citation>
    <scope>NUCLEOTIDE SEQUENCE [LARGE SCALE GENOMIC DNA]</scope>
    <source>
        <strain evidence="3 4">ATCC 27467</strain>
    </source>
</reference>
<feature type="transmembrane region" description="Helical" evidence="1">
    <location>
        <begin position="38"/>
        <end position="55"/>
    </location>
</feature>
<keyword evidence="1" id="KW-1133">Transmembrane helix</keyword>
<dbReference type="RefSeq" id="WP_150521153.1">
    <property type="nucleotide sequence ID" value="NZ_BMVX01000027.1"/>
</dbReference>
<dbReference type="EMBL" id="BMVX01000027">
    <property type="protein sequence ID" value="GGZ88829.1"/>
    <property type="molecule type" value="Genomic_DNA"/>
</dbReference>